<reference evidence="1 2" key="1">
    <citation type="submission" date="2024-07" db="EMBL/GenBank/DDBJ databases">
        <authorList>
            <person name="Akdeniz Z."/>
        </authorList>
    </citation>
    <scope>NUCLEOTIDE SEQUENCE [LARGE SCALE GENOMIC DNA]</scope>
</reference>
<protein>
    <submittedName>
        <fullName evidence="1">Uncharacterized protein</fullName>
    </submittedName>
</protein>
<evidence type="ECO:0000313" key="2">
    <source>
        <dbReference type="Proteomes" id="UP001642409"/>
    </source>
</evidence>
<keyword evidence="2" id="KW-1185">Reference proteome</keyword>
<dbReference type="Proteomes" id="UP001642409">
    <property type="component" value="Unassembled WGS sequence"/>
</dbReference>
<evidence type="ECO:0000313" key="1">
    <source>
        <dbReference type="EMBL" id="CAL5979997.1"/>
    </source>
</evidence>
<name>A0ABP1GXL2_9EUKA</name>
<organism evidence="1 2">
    <name type="scientific">Hexamita inflata</name>
    <dbReference type="NCBI Taxonomy" id="28002"/>
    <lineage>
        <taxon>Eukaryota</taxon>
        <taxon>Metamonada</taxon>
        <taxon>Diplomonadida</taxon>
        <taxon>Hexamitidae</taxon>
        <taxon>Hexamitinae</taxon>
        <taxon>Hexamita</taxon>
    </lineage>
</organism>
<gene>
    <name evidence="1" type="ORF">HINF_LOCUS5971</name>
</gene>
<proteinExistence type="predicted"/>
<dbReference type="EMBL" id="CAXDID020000011">
    <property type="protein sequence ID" value="CAL5979997.1"/>
    <property type="molecule type" value="Genomic_DNA"/>
</dbReference>
<comment type="caution">
    <text evidence="1">The sequence shown here is derived from an EMBL/GenBank/DDBJ whole genome shotgun (WGS) entry which is preliminary data.</text>
</comment>
<accession>A0ABP1GXL2</accession>
<sequence length="574" mass="67256">MCQLEENNKYNQLRLPVFCDGFIYIQCGYKTCKLQNTLELVEIAEIPGAKGKPLLQYGRLYSYNEQLYCQSNNDIYACSNSVFKSIKQCFKQYQCYSWCNKSFFVSQQQLFILGENQNLIELCDLKNEDKTPRTVSFASGGTIVIHTKDCNYVWIAQMRLKGVVSKLKYDKRFEISQIHQICCLGDTGLQLKPQILEELFGWNYFQTVQEQYYEYQRILSQNQNYIQLQASLLGLLTQNQININIKMTLQQKMAFIYHSLKHYTLQKPLLMNVIPVDENNYLSIGQNRIYVISRNCRVLAQYPVQFNSSKSGEQRLFKKFHPYMFTPVICNNKVYIQYNNSILQVTGKSLTFIANGPDFTFNVSSGQKRRLFSFNNQLYWSGDYQFYQVTQKAVKQIPAEHLYFQNEVFTFNNRVFIQNSDDFMIYELQPNFQLKFVIQGAYVQFWSGGVAIMGDLVLNLEEMRIYEPVFQVFREENFILGNCGLELKSELQIKIFGYAIQTTRTKFDVNTYSANMIENRFGVVNQELLITTFEIKQRQQKITQNILPHANAINKLAQKFIPFMLTFMNEPGTQ</sequence>